<feature type="region of interest" description="Disordered" evidence="2">
    <location>
        <begin position="38"/>
        <end position="75"/>
    </location>
</feature>
<dbReference type="AlphaFoldDB" id="W2CCM0"/>
<feature type="domain" description="Conjugative transposon TraM C-terminal" evidence="4">
    <location>
        <begin position="260"/>
        <end position="408"/>
    </location>
</feature>
<evidence type="ECO:0000256" key="2">
    <source>
        <dbReference type="SAM" id="MobiDB-lite"/>
    </source>
</evidence>
<evidence type="ECO:0000313" key="5">
    <source>
        <dbReference type="EMBL" id="ETK04865.1"/>
    </source>
</evidence>
<keyword evidence="3" id="KW-0472">Membrane</keyword>
<proteinExistence type="predicted"/>
<dbReference type="NCBIfam" id="TIGR03779">
    <property type="entry name" value="Bac_Flav_CT_M"/>
    <property type="match status" value="1"/>
</dbReference>
<feature type="region of interest" description="Disordered" evidence="2">
    <location>
        <begin position="180"/>
        <end position="205"/>
    </location>
</feature>
<feature type="coiled-coil region" evidence="1">
    <location>
        <begin position="135"/>
        <end position="172"/>
    </location>
</feature>
<protein>
    <submittedName>
        <fullName evidence="5">Conjugal transfer protein TraM</fullName>
    </submittedName>
</protein>
<dbReference type="Pfam" id="PF12508">
    <property type="entry name" value="Transposon_TraM"/>
    <property type="match status" value="1"/>
</dbReference>
<dbReference type="Proteomes" id="UP000018872">
    <property type="component" value="Unassembled WGS sequence"/>
</dbReference>
<sequence length="411" mass="44636">MDTKRKEQLQRTLVFTGLGLLFTLSIWFIFRPSANEQSAAEQGLNKDVPQASPDELPTSKLKAYELGRDEEAEGRKSQLLGTLADYFNREGEAKAEPEPSEEVPAAIGRSIDKYEETARELESFYDLPAVEDDESDDVKRELDALRAELGALKEEKAKANGEVDQLELLEKSYQMAAKYLPSGNVTPNPSANSSDKSTVKPPASELPAAELSLERETVVSSLDQPISDSAFIAEYGYKERNMGFCSVGKATPSIARNTLSVVVDRTTTIRQGDFLRLRLAESARIEGMTLPPNTVLIAQSTIDGNRMKLHVTSVEHAGRILAVKLSAFDLDGQEGLAIPGSEEVSALKEVGAGVGGTIGTSFTFASSAKDQLIAEAARGVMQGASQLLQKKLRTIKVTVKSGHRLFLVQTK</sequence>
<organism evidence="5 6">
    <name type="scientific">Tannerella sp. oral taxon BU063 isolate Cell 5</name>
    <dbReference type="NCBI Taxonomy" id="1410950"/>
    <lineage>
        <taxon>Bacteria</taxon>
        <taxon>Pseudomonadati</taxon>
        <taxon>Bacteroidota</taxon>
        <taxon>Bacteroidia</taxon>
        <taxon>Bacteroidales</taxon>
        <taxon>Tannerellaceae</taxon>
        <taxon>Tannerella</taxon>
    </lineage>
</organism>
<keyword evidence="3" id="KW-1133">Transmembrane helix</keyword>
<keyword evidence="3" id="KW-0812">Transmembrane</keyword>
<evidence type="ECO:0000259" key="4">
    <source>
        <dbReference type="Pfam" id="PF12508"/>
    </source>
</evidence>
<reference evidence="5 6" key="1">
    <citation type="submission" date="2013-11" db="EMBL/GenBank/DDBJ databases">
        <title>Single cell genomics of uncultured Tannerella BU063 (oral taxon 286).</title>
        <authorList>
            <person name="Beall C.J."/>
            <person name="Campbell A.G."/>
            <person name="Griffen A.L."/>
            <person name="Podar M."/>
            <person name="Leys E.J."/>
        </authorList>
    </citation>
    <scope>NUCLEOTIDE SEQUENCE [LARGE SCALE GENOMIC DNA]</scope>
    <source>
        <strain evidence="5">Cell 5</strain>
    </source>
</reference>
<feature type="compositionally biased region" description="Polar residues" evidence="2">
    <location>
        <begin position="183"/>
        <end position="196"/>
    </location>
</feature>
<evidence type="ECO:0000256" key="3">
    <source>
        <dbReference type="SAM" id="Phobius"/>
    </source>
</evidence>
<dbReference type="EMBL" id="AYYC01000601">
    <property type="protein sequence ID" value="ETK04865.1"/>
    <property type="molecule type" value="Genomic_DNA"/>
</dbReference>
<dbReference type="PATRIC" id="fig|1410950.3.peg.853"/>
<feature type="transmembrane region" description="Helical" evidence="3">
    <location>
        <begin position="12"/>
        <end position="30"/>
    </location>
</feature>
<dbReference type="InterPro" id="IPR055407">
    <property type="entry name" value="TraM_C"/>
</dbReference>
<comment type="caution">
    <text evidence="5">The sequence shown here is derived from an EMBL/GenBank/DDBJ whole genome shotgun (WGS) entry which is preliminary data.</text>
</comment>
<evidence type="ECO:0000256" key="1">
    <source>
        <dbReference type="SAM" id="Coils"/>
    </source>
</evidence>
<feature type="compositionally biased region" description="Basic and acidic residues" evidence="2">
    <location>
        <begin position="62"/>
        <end position="75"/>
    </location>
</feature>
<accession>W2CCM0</accession>
<dbReference type="InterPro" id="IPR022187">
    <property type="entry name" value="Conjug_transposon_TraM"/>
</dbReference>
<gene>
    <name evidence="5" type="ORF">T229_06595</name>
</gene>
<keyword evidence="1" id="KW-0175">Coiled coil</keyword>
<name>W2CCM0_9BACT</name>
<evidence type="ECO:0000313" key="6">
    <source>
        <dbReference type="Proteomes" id="UP000018872"/>
    </source>
</evidence>